<dbReference type="AlphaFoldDB" id="A0A8R7JW31"/>
<proteinExistence type="predicted"/>
<dbReference type="Gramene" id="TuG1812G0100000871.01.T01">
    <property type="protein sequence ID" value="TuG1812G0100000871.01.T01"/>
    <property type="gene ID" value="TuG1812G0100000871.01"/>
</dbReference>
<organism evidence="1 2">
    <name type="scientific">Triticum urartu</name>
    <name type="common">Red wild einkorn</name>
    <name type="synonym">Crithodium urartu</name>
    <dbReference type="NCBI Taxonomy" id="4572"/>
    <lineage>
        <taxon>Eukaryota</taxon>
        <taxon>Viridiplantae</taxon>
        <taxon>Streptophyta</taxon>
        <taxon>Embryophyta</taxon>
        <taxon>Tracheophyta</taxon>
        <taxon>Spermatophyta</taxon>
        <taxon>Magnoliopsida</taxon>
        <taxon>Liliopsida</taxon>
        <taxon>Poales</taxon>
        <taxon>Poaceae</taxon>
        <taxon>BOP clade</taxon>
        <taxon>Pooideae</taxon>
        <taxon>Triticodae</taxon>
        <taxon>Triticeae</taxon>
        <taxon>Triticinae</taxon>
        <taxon>Triticum</taxon>
    </lineage>
</organism>
<keyword evidence="2" id="KW-1185">Reference proteome</keyword>
<protein>
    <submittedName>
        <fullName evidence="1">Uncharacterized protein</fullName>
    </submittedName>
</protein>
<evidence type="ECO:0000313" key="2">
    <source>
        <dbReference type="Proteomes" id="UP000015106"/>
    </source>
</evidence>
<name>A0A8R7JW31_TRIUA</name>
<dbReference type="EnsemblPlants" id="TuG1812G0100000871.01.T01">
    <property type="protein sequence ID" value="TuG1812G0100000871.01.T01"/>
    <property type="gene ID" value="TuG1812G0100000871.01"/>
</dbReference>
<accession>A0A8R7JW31</accession>
<reference evidence="2" key="1">
    <citation type="journal article" date="2013" name="Nature">
        <title>Draft genome of the wheat A-genome progenitor Triticum urartu.</title>
        <authorList>
            <person name="Ling H.Q."/>
            <person name="Zhao S."/>
            <person name="Liu D."/>
            <person name="Wang J."/>
            <person name="Sun H."/>
            <person name="Zhang C."/>
            <person name="Fan H."/>
            <person name="Li D."/>
            <person name="Dong L."/>
            <person name="Tao Y."/>
            <person name="Gao C."/>
            <person name="Wu H."/>
            <person name="Li Y."/>
            <person name="Cui Y."/>
            <person name="Guo X."/>
            <person name="Zheng S."/>
            <person name="Wang B."/>
            <person name="Yu K."/>
            <person name="Liang Q."/>
            <person name="Yang W."/>
            <person name="Lou X."/>
            <person name="Chen J."/>
            <person name="Feng M."/>
            <person name="Jian J."/>
            <person name="Zhang X."/>
            <person name="Luo G."/>
            <person name="Jiang Y."/>
            <person name="Liu J."/>
            <person name="Wang Z."/>
            <person name="Sha Y."/>
            <person name="Zhang B."/>
            <person name="Wu H."/>
            <person name="Tang D."/>
            <person name="Shen Q."/>
            <person name="Xue P."/>
            <person name="Zou S."/>
            <person name="Wang X."/>
            <person name="Liu X."/>
            <person name="Wang F."/>
            <person name="Yang Y."/>
            <person name="An X."/>
            <person name="Dong Z."/>
            <person name="Zhang K."/>
            <person name="Zhang X."/>
            <person name="Luo M.C."/>
            <person name="Dvorak J."/>
            <person name="Tong Y."/>
            <person name="Wang J."/>
            <person name="Yang H."/>
            <person name="Li Z."/>
            <person name="Wang D."/>
            <person name="Zhang A."/>
            <person name="Wang J."/>
        </authorList>
    </citation>
    <scope>NUCLEOTIDE SEQUENCE</scope>
    <source>
        <strain evidence="2">cv. G1812</strain>
    </source>
</reference>
<reference evidence="1" key="3">
    <citation type="submission" date="2022-06" db="UniProtKB">
        <authorList>
            <consortium name="EnsemblPlants"/>
        </authorList>
    </citation>
    <scope>IDENTIFICATION</scope>
</reference>
<dbReference type="Proteomes" id="UP000015106">
    <property type="component" value="Chromosome 1"/>
</dbReference>
<sequence>MVDHSRLNVVEGQVPPIDLRRKDDFNHPCGNHIIWKNATEVAKRKFKIFTLIKI</sequence>
<evidence type="ECO:0000313" key="1">
    <source>
        <dbReference type="EnsemblPlants" id="TuG1812G0100000871.01.T01"/>
    </source>
</evidence>
<reference evidence="1" key="2">
    <citation type="submission" date="2018-03" db="EMBL/GenBank/DDBJ databases">
        <title>The Triticum urartu genome reveals the dynamic nature of wheat genome evolution.</title>
        <authorList>
            <person name="Ling H."/>
            <person name="Ma B."/>
            <person name="Shi X."/>
            <person name="Liu H."/>
            <person name="Dong L."/>
            <person name="Sun H."/>
            <person name="Cao Y."/>
            <person name="Gao Q."/>
            <person name="Zheng S."/>
            <person name="Li Y."/>
            <person name="Yu Y."/>
            <person name="Du H."/>
            <person name="Qi M."/>
            <person name="Li Y."/>
            <person name="Yu H."/>
            <person name="Cui Y."/>
            <person name="Wang N."/>
            <person name="Chen C."/>
            <person name="Wu H."/>
            <person name="Zhao Y."/>
            <person name="Zhang J."/>
            <person name="Li Y."/>
            <person name="Zhou W."/>
            <person name="Zhang B."/>
            <person name="Hu W."/>
            <person name="Eijk M."/>
            <person name="Tang J."/>
            <person name="Witsenboer H."/>
            <person name="Zhao S."/>
            <person name="Li Z."/>
            <person name="Zhang A."/>
            <person name="Wang D."/>
            <person name="Liang C."/>
        </authorList>
    </citation>
    <scope>NUCLEOTIDE SEQUENCE [LARGE SCALE GENOMIC DNA]</scope>
    <source>
        <strain evidence="1">cv. G1812</strain>
    </source>
</reference>